<dbReference type="AlphaFoldDB" id="A0A9Q0N8T7"/>
<gene>
    <name evidence="1" type="ORF">Bhyg_00865</name>
</gene>
<accession>A0A9Q0N8T7</accession>
<dbReference type="EMBL" id="WJQU01000001">
    <property type="protein sequence ID" value="KAJ6645658.1"/>
    <property type="molecule type" value="Genomic_DNA"/>
</dbReference>
<evidence type="ECO:0000313" key="2">
    <source>
        <dbReference type="Proteomes" id="UP001151699"/>
    </source>
</evidence>
<sequence>MEQILYSKLRKFLAASAIFIHPSDPSLLIKKNENFSSCLCGVKKGEKKNGRCTVMPNKTCFKYVLSSTNVISHAYQI</sequence>
<comment type="caution">
    <text evidence="1">The sequence shown here is derived from an EMBL/GenBank/DDBJ whole genome shotgun (WGS) entry which is preliminary data.</text>
</comment>
<proteinExistence type="predicted"/>
<reference evidence="1" key="1">
    <citation type="submission" date="2022-07" db="EMBL/GenBank/DDBJ databases">
        <authorList>
            <person name="Trinca V."/>
            <person name="Uliana J.V.C."/>
            <person name="Torres T.T."/>
            <person name="Ward R.J."/>
            <person name="Monesi N."/>
        </authorList>
    </citation>
    <scope>NUCLEOTIDE SEQUENCE</scope>
    <source>
        <strain evidence="1">HSMRA1968</strain>
        <tissue evidence="1">Whole embryos</tissue>
    </source>
</reference>
<name>A0A9Q0N8T7_9DIPT</name>
<keyword evidence="2" id="KW-1185">Reference proteome</keyword>
<protein>
    <submittedName>
        <fullName evidence="1">Uncharacterized protein</fullName>
    </submittedName>
</protein>
<evidence type="ECO:0000313" key="1">
    <source>
        <dbReference type="EMBL" id="KAJ6645658.1"/>
    </source>
</evidence>
<organism evidence="1 2">
    <name type="scientific">Pseudolycoriella hygida</name>
    <dbReference type="NCBI Taxonomy" id="35572"/>
    <lineage>
        <taxon>Eukaryota</taxon>
        <taxon>Metazoa</taxon>
        <taxon>Ecdysozoa</taxon>
        <taxon>Arthropoda</taxon>
        <taxon>Hexapoda</taxon>
        <taxon>Insecta</taxon>
        <taxon>Pterygota</taxon>
        <taxon>Neoptera</taxon>
        <taxon>Endopterygota</taxon>
        <taxon>Diptera</taxon>
        <taxon>Nematocera</taxon>
        <taxon>Sciaroidea</taxon>
        <taxon>Sciaridae</taxon>
        <taxon>Pseudolycoriella</taxon>
    </lineage>
</organism>
<dbReference type="Proteomes" id="UP001151699">
    <property type="component" value="Chromosome A"/>
</dbReference>